<evidence type="ECO:0000313" key="15">
    <source>
        <dbReference type="Proteomes" id="UP001153292"/>
    </source>
</evidence>
<dbReference type="Gene3D" id="2.20.25.240">
    <property type="match status" value="1"/>
</dbReference>
<evidence type="ECO:0000256" key="2">
    <source>
        <dbReference type="ARBA" id="ARBA00022473"/>
    </source>
</evidence>
<dbReference type="Gene3D" id="3.30.710.10">
    <property type="entry name" value="Potassium Channel Kv1.1, Chain A"/>
    <property type="match status" value="1"/>
</dbReference>
<dbReference type="Pfam" id="PF00651">
    <property type="entry name" value="BTB"/>
    <property type="match status" value="1"/>
</dbReference>
<name>A0ABN8BAS3_CHISP</name>
<comment type="subcellular location">
    <subcellularLocation>
        <location evidence="1">Nucleus</location>
    </subcellularLocation>
</comment>
<reference evidence="14" key="1">
    <citation type="submission" date="2021-12" db="EMBL/GenBank/DDBJ databases">
        <authorList>
            <person name="King R."/>
        </authorList>
    </citation>
    <scope>NUCLEOTIDE SEQUENCE</scope>
</reference>
<dbReference type="InterPro" id="IPR000210">
    <property type="entry name" value="BTB/POZ_dom"/>
</dbReference>
<dbReference type="InterPro" id="IPR011333">
    <property type="entry name" value="SKP1/BTB/POZ_sf"/>
</dbReference>
<keyword evidence="2" id="KW-0217">Developmental protein</keyword>
<keyword evidence="10" id="KW-0539">Nucleus</keyword>
<evidence type="ECO:0000256" key="10">
    <source>
        <dbReference type="ARBA" id="ARBA00023242"/>
    </source>
</evidence>
<evidence type="ECO:0000256" key="5">
    <source>
        <dbReference type="ARBA" id="ARBA00022782"/>
    </source>
</evidence>
<dbReference type="InterPro" id="IPR051095">
    <property type="entry name" value="Dros_DevTransReg"/>
</dbReference>
<evidence type="ECO:0000256" key="9">
    <source>
        <dbReference type="ARBA" id="ARBA00023163"/>
    </source>
</evidence>
<keyword evidence="6" id="KW-0862">Zinc</keyword>
<keyword evidence="7" id="KW-0524">Neurogenesis</keyword>
<dbReference type="SUPFAM" id="SSF54695">
    <property type="entry name" value="POZ domain"/>
    <property type="match status" value="1"/>
</dbReference>
<evidence type="ECO:0000256" key="3">
    <source>
        <dbReference type="ARBA" id="ARBA00022723"/>
    </source>
</evidence>
<dbReference type="PANTHER" id="PTHR23110">
    <property type="entry name" value="BTB DOMAIN TRANSCRIPTION FACTOR"/>
    <property type="match status" value="1"/>
</dbReference>
<keyword evidence="3" id="KW-0479">Metal-binding</keyword>
<keyword evidence="5" id="KW-0221">Differentiation</keyword>
<protein>
    <recommendedName>
        <fullName evidence="13">BTB domain-containing protein</fullName>
    </recommendedName>
</protein>
<dbReference type="SMART" id="SM00225">
    <property type="entry name" value="BTB"/>
    <property type="match status" value="1"/>
</dbReference>
<evidence type="ECO:0000256" key="11">
    <source>
        <dbReference type="ARBA" id="ARBA00037382"/>
    </source>
</evidence>
<evidence type="ECO:0000256" key="1">
    <source>
        <dbReference type="ARBA" id="ARBA00004123"/>
    </source>
</evidence>
<organism evidence="14 15">
    <name type="scientific">Chilo suppressalis</name>
    <name type="common">Asiatic rice borer moth</name>
    <dbReference type="NCBI Taxonomy" id="168631"/>
    <lineage>
        <taxon>Eukaryota</taxon>
        <taxon>Metazoa</taxon>
        <taxon>Ecdysozoa</taxon>
        <taxon>Arthropoda</taxon>
        <taxon>Hexapoda</taxon>
        <taxon>Insecta</taxon>
        <taxon>Pterygota</taxon>
        <taxon>Neoptera</taxon>
        <taxon>Endopterygota</taxon>
        <taxon>Lepidoptera</taxon>
        <taxon>Glossata</taxon>
        <taxon>Ditrysia</taxon>
        <taxon>Pyraloidea</taxon>
        <taxon>Crambidae</taxon>
        <taxon>Crambinae</taxon>
        <taxon>Chilo</taxon>
    </lineage>
</organism>
<dbReference type="CDD" id="cd18315">
    <property type="entry name" value="BTB_POZ_BAB-like"/>
    <property type="match status" value="1"/>
</dbReference>
<sequence>MQSQFSVSWESYNANVCKGFSALQQNGEFVDMTLAADGCYVKVHQVLVALASPFLKELIASAPCPHPVVFLYNISQKTLSYLLEYIYTGEVLVPADKISSFVAAAKSLHIKGLENFISNENLLDNVAAQPQQVEESGLGHMTGIKRVAVGVNQRVEQIGLPAGAKRICIKQESTATPVKIPDTVINKADYDDCDDHMDEGITHDDTDDNDHNDSSLSTSNATYTPSSNLQFTVSIRGSLQIILNRYIYNMHSITHRRGVRRWRCVDYRNHKCMAFVVTKGNVVLNRANLHNHPYHDKKIIAKIEKKCVYSALDDVKGYKEKDDSKIEECDDFMPMDDFTEIDDKSSDFLKES</sequence>
<evidence type="ECO:0000256" key="6">
    <source>
        <dbReference type="ARBA" id="ARBA00022833"/>
    </source>
</evidence>
<evidence type="ECO:0000256" key="8">
    <source>
        <dbReference type="ARBA" id="ARBA00023015"/>
    </source>
</evidence>
<gene>
    <name evidence="14" type="ORF">CHILSU_LOCUS10317</name>
</gene>
<evidence type="ECO:0000256" key="12">
    <source>
        <dbReference type="SAM" id="MobiDB-lite"/>
    </source>
</evidence>
<evidence type="ECO:0000256" key="7">
    <source>
        <dbReference type="ARBA" id="ARBA00022902"/>
    </source>
</evidence>
<dbReference type="EMBL" id="OU963900">
    <property type="protein sequence ID" value="CAH0406928.1"/>
    <property type="molecule type" value="Genomic_DNA"/>
</dbReference>
<evidence type="ECO:0000256" key="4">
    <source>
        <dbReference type="ARBA" id="ARBA00022771"/>
    </source>
</evidence>
<evidence type="ECO:0000259" key="13">
    <source>
        <dbReference type="PROSITE" id="PS50097"/>
    </source>
</evidence>
<feature type="region of interest" description="Disordered" evidence="12">
    <location>
        <begin position="196"/>
        <end position="221"/>
    </location>
</feature>
<accession>A0ABN8BAS3</accession>
<keyword evidence="9" id="KW-0804">Transcription</keyword>
<keyword evidence="4" id="KW-0863">Zinc-finger</keyword>
<feature type="domain" description="BTB" evidence="13">
    <location>
        <begin position="30"/>
        <end position="95"/>
    </location>
</feature>
<proteinExistence type="predicted"/>
<dbReference type="Pfam" id="PF04500">
    <property type="entry name" value="FLYWCH"/>
    <property type="match status" value="1"/>
</dbReference>
<keyword evidence="15" id="KW-1185">Reference proteome</keyword>
<comment type="function">
    <text evidence="11">Putative transcription factor required for axon growth and guidance in the central and peripheral nervous systems. Repels CNS axons away from the midline by promoting the expression of the midline repellent sli and its receptor robo.</text>
</comment>
<dbReference type="PANTHER" id="PTHR23110:SF111">
    <property type="entry name" value="LONGITUDINALS LACKING PROTEIN, ISOFORMS F_I_K_T"/>
    <property type="match status" value="1"/>
</dbReference>
<feature type="compositionally biased region" description="Basic and acidic residues" evidence="12">
    <location>
        <begin position="198"/>
        <end position="213"/>
    </location>
</feature>
<dbReference type="InterPro" id="IPR007588">
    <property type="entry name" value="Znf_FLYWCH"/>
</dbReference>
<dbReference type="Proteomes" id="UP001153292">
    <property type="component" value="Chromosome 7"/>
</dbReference>
<keyword evidence="8" id="KW-0805">Transcription regulation</keyword>
<dbReference type="PROSITE" id="PS50097">
    <property type="entry name" value="BTB"/>
    <property type="match status" value="1"/>
</dbReference>
<evidence type="ECO:0000313" key="14">
    <source>
        <dbReference type="EMBL" id="CAH0406928.1"/>
    </source>
</evidence>